<accession>A0A0C9T4K1</accession>
<dbReference type="HOGENOM" id="CLU_1723148_0_0_1"/>
<protein>
    <submittedName>
        <fullName evidence="1">Uncharacterized protein</fullName>
    </submittedName>
</protein>
<dbReference type="Proteomes" id="UP000053263">
    <property type="component" value="Unassembled WGS sequence"/>
</dbReference>
<reference evidence="1 2" key="1">
    <citation type="submission" date="2014-06" db="EMBL/GenBank/DDBJ databases">
        <title>Evolutionary Origins and Diversification of the Mycorrhizal Mutualists.</title>
        <authorList>
            <consortium name="DOE Joint Genome Institute"/>
            <consortium name="Mycorrhizal Genomics Consortium"/>
            <person name="Kohler A."/>
            <person name="Kuo A."/>
            <person name="Nagy L.G."/>
            <person name="Floudas D."/>
            <person name="Copeland A."/>
            <person name="Barry K.W."/>
            <person name="Cichocki N."/>
            <person name="Veneault-Fourrey C."/>
            <person name="LaButti K."/>
            <person name="Lindquist E.A."/>
            <person name="Lipzen A."/>
            <person name="Lundell T."/>
            <person name="Morin E."/>
            <person name="Murat C."/>
            <person name="Riley R."/>
            <person name="Ohm R."/>
            <person name="Sun H."/>
            <person name="Tunlid A."/>
            <person name="Henrissat B."/>
            <person name="Grigoriev I.V."/>
            <person name="Hibbett D.S."/>
            <person name="Martin F."/>
        </authorList>
    </citation>
    <scope>NUCLEOTIDE SEQUENCE [LARGE SCALE GENOMIC DNA]</scope>
    <source>
        <strain evidence="1 2">FD-325 SS-3</strain>
    </source>
</reference>
<evidence type="ECO:0000313" key="2">
    <source>
        <dbReference type="Proteomes" id="UP000053263"/>
    </source>
</evidence>
<gene>
    <name evidence="1" type="ORF">PLICRDRAFT_47446</name>
</gene>
<keyword evidence="2" id="KW-1185">Reference proteome</keyword>
<sequence>MLLTVSILTKPTRYGCVACLLIAPTWTSHITTMEPVIGGQQRRISARIDAYGTTIDMNTKVASGSTTPIQSIYCNSKPRLVSARSNHSLRAALSIFFKAGVACIHFIQAWGSRLRSAFDKSLWEHSYNGFEKFLVRPLAHPDEVAYLVLADR</sequence>
<dbReference type="AlphaFoldDB" id="A0A0C9T4K1"/>
<name>A0A0C9T4K1_PLICR</name>
<organism evidence="1 2">
    <name type="scientific">Plicaturopsis crispa FD-325 SS-3</name>
    <dbReference type="NCBI Taxonomy" id="944288"/>
    <lineage>
        <taxon>Eukaryota</taxon>
        <taxon>Fungi</taxon>
        <taxon>Dikarya</taxon>
        <taxon>Basidiomycota</taxon>
        <taxon>Agaricomycotina</taxon>
        <taxon>Agaricomycetes</taxon>
        <taxon>Agaricomycetidae</taxon>
        <taxon>Amylocorticiales</taxon>
        <taxon>Amylocorticiaceae</taxon>
        <taxon>Plicatura</taxon>
        <taxon>Plicaturopsis crispa</taxon>
    </lineage>
</organism>
<dbReference type="EMBL" id="KN832587">
    <property type="protein sequence ID" value="KII83038.1"/>
    <property type="molecule type" value="Genomic_DNA"/>
</dbReference>
<evidence type="ECO:0000313" key="1">
    <source>
        <dbReference type="EMBL" id="KII83038.1"/>
    </source>
</evidence>
<proteinExistence type="predicted"/>